<dbReference type="GO" id="GO:0050661">
    <property type="term" value="F:NADP binding"/>
    <property type="evidence" value="ECO:0007669"/>
    <property type="project" value="InterPro"/>
</dbReference>
<evidence type="ECO:0000313" key="11">
    <source>
        <dbReference type="Proteomes" id="UP000233727"/>
    </source>
</evidence>
<feature type="region of interest" description="Disordered" evidence="8">
    <location>
        <begin position="1"/>
        <end position="22"/>
    </location>
</feature>
<dbReference type="EC" id="1.5.1.3" evidence="3"/>
<dbReference type="SUPFAM" id="SSF53597">
    <property type="entry name" value="Dihydrofolate reductase-like"/>
    <property type="match status" value="1"/>
</dbReference>
<dbReference type="InterPro" id="IPR024072">
    <property type="entry name" value="DHFR-like_dom_sf"/>
</dbReference>
<evidence type="ECO:0000256" key="7">
    <source>
        <dbReference type="RuleBase" id="RU004474"/>
    </source>
</evidence>
<dbReference type="PANTHER" id="PTHR48069">
    <property type="entry name" value="DIHYDROFOLATE REDUCTASE"/>
    <property type="match status" value="1"/>
</dbReference>
<keyword evidence="5" id="KW-0521">NADP</keyword>
<dbReference type="PROSITE" id="PS51330">
    <property type="entry name" value="DHFR_2"/>
    <property type="match status" value="1"/>
</dbReference>
<dbReference type="GO" id="GO:0004146">
    <property type="term" value="F:dihydrofolate reductase activity"/>
    <property type="evidence" value="ECO:0007669"/>
    <property type="project" value="UniProtKB-EC"/>
</dbReference>
<dbReference type="Gene3D" id="3.40.430.10">
    <property type="entry name" value="Dihydrofolate Reductase, subunit A"/>
    <property type="match status" value="1"/>
</dbReference>
<evidence type="ECO:0000256" key="5">
    <source>
        <dbReference type="ARBA" id="ARBA00022857"/>
    </source>
</evidence>
<dbReference type="GO" id="GO:0006730">
    <property type="term" value="P:one-carbon metabolic process"/>
    <property type="evidence" value="ECO:0007669"/>
    <property type="project" value="UniProtKB-KW"/>
</dbReference>
<dbReference type="AlphaFoldDB" id="A0A2N3QKD6"/>
<evidence type="ECO:0000256" key="8">
    <source>
        <dbReference type="SAM" id="MobiDB-lite"/>
    </source>
</evidence>
<dbReference type="PANTHER" id="PTHR48069:SF3">
    <property type="entry name" value="DIHYDROFOLATE REDUCTASE"/>
    <property type="match status" value="1"/>
</dbReference>
<dbReference type="GO" id="GO:0046655">
    <property type="term" value="P:folic acid metabolic process"/>
    <property type="evidence" value="ECO:0007669"/>
    <property type="project" value="TreeGrafter"/>
</dbReference>
<dbReference type="CDD" id="cd00209">
    <property type="entry name" value="DHFR"/>
    <property type="match status" value="1"/>
</dbReference>
<feature type="domain" description="DHFR" evidence="9">
    <location>
        <begin position="35"/>
        <end position="217"/>
    </location>
</feature>
<name>A0A2N3QKD6_9BIFI</name>
<keyword evidence="6" id="KW-0560">Oxidoreductase</keyword>
<dbReference type="InterPro" id="IPR012259">
    <property type="entry name" value="DHFR"/>
</dbReference>
<evidence type="ECO:0000256" key="3">
    <source>
        <dbReference type="ARBA" id="ARBA00012856"/>
    </source>
</evidence>
<dbReference type="UniPathway" id="UPA00077">
    <property type="reaction ID" value="UER00158"/>
</dbReference>
<evidence type="ECO:0000256" key="1">
    <source>
        <dbReference type="ARBA" id="ARBA00004903"/>
    </source>
</evidence>
<dbReference type="STRING" id="33905.BTHE_0363"/>
<dbReference type="InterPro" id="IPR001796">
    <property type="entry name" value="DHFR_dom"/>
</dbReference>
<evidence type="ECO:0000256" key="6">
    <source>
        <dbReference type="ARBA" id="ARBA00023002"/>
    </source>
</evidence>
<evidence type="ECO:0000259" key="9">
    <source>
        <dbReference type="PROSITE" id="PS51330"/>
    </source>
</evidence>
<dbReference type="PRINTS" id="PR00070">
    <property type="entry name" value="DHFR"/>
</dbReference>
<dbReference type="RefSeq" id="WP_101455191.1">
    <property type="nucleotide sequence ID" value="NZ_PCGY01000013.1"/>
</dbReference>
<comment type="caution">
    <text evidence="10">The sequence shown here is derived from an EMBL/GenBank/DDBJ whole genome shotgun (WGS) entry which is preliminary data.</text>
</comment>
<dbReference type="EMBL" id="PCGY01000013">
    <property type="protein sequence ID" value="PKU91910.1"/>
    <property type="molecule type" value="Genomic_DNA"/>
</dbReference>
<organism evidence="10 11">
    <name type="scientific">Bifidobacterium thermophilum</name>
    <dbReference type="NCBI Taxonomy" id="33905"/>
    <lineage>
        <taxon>Bacteria</taxon>
        <taxon>Bacillati</taxon>
        <taxon>Actinomycetota</taxon>
        <taxon>Actinomycetes</taxon>
        <taxon>Bifidobacteriales</taxon>
        <taxon>Bifidobacteriaceae</taxon>
        <taxon>Bifidobacterium</taxon>
    </lineage>
</organism>
<dbReference type="PROSITE" id="PS00075">
    <property type="entry name" value="DHFR_1"/>
    <property type="match status" value="1"/>
</dbReference>
<comment type="pathway">
    <text evidence="1">Cofactor biosynthesis; tetrahydrofolate biosynthesis; 5,6,7,8-tetrahydrofolate from 7,8-dihydrofolate: step 1/1.</text>
</comment>
<comment type="similarity">
    <text evidence="2 7">Belongs to the dihydrofolate reductase family.</text>
</comment>
<reference evidence="10 11" key="1">
    <citation type="submission" date="2017-10" db="EMBL/GenBank/DDBJ databases">
        <title>Bifidobacterium genomics.</title>
        <authorList>
            <person name="Lugli G.A."/>
            <person name="Milani C."/>
            <person name="Mancabelli L."/>
        </authorList>
    </citation>
    <scope>NUCLEOTIDE SEQUENCE [LARGE SCALE GENOMIC DNA]</scope>
    <source>
        <strain evidence="10 11">1542B</strain>
    </source>
</reference>
<dbReference type="InterPro" id="IPR017925">
    <property type="entry name" value="DHFR_CS"/>
</dbReference>
<keyword evidence="4" id="KW-0554">One-carbon metabolism</keyword>
<evidence type="ECO:0000256" key="2">
    <source>
        <dbReference type="ARBA" id="ARBA00009539"/>
    </source>
</evidence>
<proteinExistence type="inferred from homology"/>
<dbReference type="GO" id="GO:0005829">
    <property type="term" value="C:cytosol"/>
    <property type="evidence" value="ECO:0007669"/>
    <property type="project" value="TreeGrafter"/>
</dbReference>
<dbReference type="Pfam" id="PF00186">
    <property type="entry name" value="DHFR_1"/>
    <property type="match status" value="1"/>
</dbReference>
<sequence>MGYDSSQSGYHERKPGMAGLDDTEDWGDDYPKIFTVNLIWAQARDNEGREGAIGFQGGMPWHLAEDMKRFKELTVSHPVIMGRKTWESLDPKFRPLPNRDNIVVSRNSGYQAPGATVVENLDDAFDLARQEAIPDDGLDRSEIWVIGGAQIFREALPFAKQVFVTRIRATVDADTYAPDMEELASTGLWKLVDVTPWMLPKHPENGIREYRFETYRKTDGETEDDEETL</sequence>
<protein>
    <recommendedName>
        <fullName evidence="3">dihydrofolate reductase</fullName>
        <ecNumber evidence="3">1.5.1.3</ecNumber>
    </recommendedName>
</protein>
<gene>
    <name evidence="10" type="ORF">CQR47_1248</name>
</gene>
<evidence type="ECO:0000256" key="4">
    <source>
        <dbReference type="ARBA" id="ARBA00022563"/>
    </source>
</evidence>
<dbReference type="GO" id="GO:0046452">
    <property type="term" value="P:dihydrofolate metabolic process"/>
    <property type="evidence" value="ECO:0007669"/>
    <property type="project" value="TreeGrafter"/>
</dbReference>
<accession>A0A2N3QKD6</accession>
<dbReference type="GO" id="GO:0046654">
    <property type="term" value="P:tetrahydrofolate biosynthetic process"/>
    <property type="evidence" value="ECO:0007669"/>
    <property type="project" value="UniProtKB-UniPathway"/>
</dbReference>
<dbReference type="Proteomes" id="UP000233727">
    <property type="component" value="Unassembled WGS sequence"/>
</dbReference>
<evidence type="ECO:0000313" key="10">
    <source>
        <dbReference type="EMBL" id="PKU91910.1"/>
    </source>
</evidence>